<dbReference type="Gene3D" id="3.30.470.30">
    <property type="entry name" value="DNA ligase/mRNA capping enzyme"/>
    <property type="match status" value="1"/>
</dbReference>
<feature type="binding site" evidence="15">
    <location>
        <begin position="646"/>
        <end position="648"/>
    </location>
    <ligand>
        <name>GTP</name>
        <dbReference type="ChEBI" id="CHEBI:37565"/>
    </ligand>
</feature>
<evidence type="ECO:0000256" key="4">
    <source>
        <dbReference type="ARBA" id="ARBA00022679"/>
    </source>
</evidence>
<evidence type="ECO:0000256" key="7">
    <source>
        <dbReference type="ARBA" id="ARBA00022801"/>
    </source>
</evidence>
<comment type="catalytic activity">
    <reaction evidence="12">
        <text>a 5'-end diphospho-ribonucleoside in mRNA + GTP + H(+) = a 5'-end (5'-triphosphoguanosine)-ribonucleoside in mRNA + diphosphate</text>
        <dbReference type="Rhea" id="RHEA:67012"/>
        <dbReference type="Rhea" id="RHEA-COMP:17165"/>
        <dbReference type="Rhea" id="RHEA-COMP:17166"/>
        <dbReference type="ChEBI" id="CHEBI:15378"/>
        <dbReference type="ChEBI" id="CHEBI:33019"/>
        <dbReference type="ChEBI" id="CHEBI:37565"/>
        <dbReference type="ChEBI" id="CHEBI:167616"/>
        <dbReference type="ChEBI" id="CHEBI:167617"/>
        <dbReference type="EC" id="2.7.7.50"/>
    </reaction>
    <physiologicalReaction direction="left-to-right" evidence="12">
        <dbReference type="Rhea" id="RHEA:67013"/>
    </physiologicalReaction>
</comment>
<evidence type="ECO:0000256" key="12">
    <source>
        <dbReference type="ARBA" id="ARBA00044624"/>
    </source>
</evidence>
<feature type="non-terminal residue" evidence="19">
    <location>
        <position position="1"/>
    </location>
</feature>
<keyword evidence="6 15" id="KW-0547">Nucleotide-binding</keyword>
<keyword evidence="9" id="KW-0506">mRNA capping</keyword>
<dbReference type="Proteomes" id="UP001055439">
    <property type="component" value="Chromosome 7"/>
</dbReference>
<evidence type="ECO:0000256" key="1">
    <source>
        <dbReference type="ARBA" id="ARBA00004123"/>
    </source>
</evidence>
<dbReference type="PANTHER" id="PTHR10367:SF17">
    <property type="entry name" value="MRNA-CAPPING ENZYME"/>
    <property type="match status" value="1"/>
</dbReference>
<dbReference type="GO" id="GO:0005634">
    <property type="term" value="C:nucleus"/>
    <property type="evidence" value="ECO:0007669"/>
    <property type="project" value="UniProtKB-SubCell"/>
</dbReference>
<dbReference type="InterPro" id="IPR000340">
    <property type="entry name" value="Dual-sp_phosphatase_cat-dom"/>
</dbReference>
<keyword evidence="8" id="KW-0904">Protein phosphatase</keyword>
<dbReference type="EMBL" id="CP097509">
    <property type="protein sequence ID" value="URE20527.1"/>
    <property type="molecule type" value="Genomic_DNA"/>
</dbReference>
<protein>
    <recommendedName>
        <fullName evidence="2">mRNA guanylyltransferase</fullName>
        <ecNumber evidence="2">2.7.7.50</ecNumber>
    </recommendedName>
</protein>
<evidence type="ECO:0000256" key="2">
    <source>
        <dbReference type="ARBA" id="ARBA00012475"/>
    </source>
</evidence>
<feature type="active site" description="N6-GMP-lysine intermediate" evidence="14">
    <location>
        <position position="475"/>
    </location>
</feature>
<evidence type="ECO:0000256" key="16">
    <source>
        <dbReference type="SAM" id="MobiDB-lite"/>
    </source>
</evidence>
<dbReference type="FunFam" id="3.90.190.10:FF:000055">
    <property type="entry name" value="mRNA capping enzyme family protein"/>
    <property type="match status" value="1"/>
</dbReference>
<evidence type="ECO:0000259" key="17">
    <source>
        <dbReference type="PROSITE" id="PS50054"/>
    </source>
</evidence>
<feature type="domain" description="Tyrosine-protein phosphatase" evidence="17">
    <location>
        <begin position="174"/>
        <end position="325"/>
    </location>
</feature>
<dbReference type="CDD" id="cd14502">
    <property type="entry name" value="RNA_5'-triphosphatase"/>
    <property type="match status" value="1"/>
</dbReference>
<dbReference type="SMART" id="SM00195">
    <property type="entry name" value="DSPc"/>
    <property type="match status" value="1"/>
</dbReference>
<keyword evidence="10 15" id="KW-0342">GTP-binding</keyword>
<dbReference type="InterPro" id="IPR051029">
    <property type="entry name" value="mRNA_Capping_Enz/RNA_Phosphat"/>
</dbReference>
<feature type="region of interest" description="Disordered" evidence="16">
    <location>
        <begin position="100"/>
        <end position="129"/>
    </location>
</feature>
<dbReference type="PIRSF" id="PIRSF036958">
    <property type="entry name" value="mRNA_capping_HCE"/>
    <property type="match status" value="1"/>
</dbReference>
<dbReference type="EC" id="2.7.7.50" evidence="2"/>
<dbReference type="InterPro" id="IPR029021">
    <property type="entry name" value="Prot-tyrosine_phosphatase-like"/>
</dbReference>
<dbReference type="GO" id="GO:0005524">
    <property type="term" value="F:ATP binding"/>
    <property type="evidence" value="ECO:0007669"/>
    <property type="project" value="InterPro"/>
</dbReference>
<dbReference type="SUPFAM" id="SSF56091">
    <property type="entry name" value="DNA ligase/mRNA capping enzyme, catalytic domain"/>
    <property type="match status" value="1"/>
</dbReference>
<keyword evidence="4" id="KW-0808">Transferase</keyword>
<proteinExistence type="predicted"/>
<dbReference type="Gene3D" id="3.90.190.10">
    <property type="entry name" value="Protein tyrosine phosphatase superfamily"/>
    <property type="match status" value="1"/>
</dbReference>
<evidence type="ECO:0000256" key="5">
    <source>
        <dbReference type="ARBA" id="ARBA00022695"/>
    </source>
</evidence>
<dbReference type="InterPro" id="IPR012340">
    <property type="entry name" value="NA-bd_OB-fold"/>
</dbReference>
<dbReference type="PANTHER" id="PTHR10367">
    <property type="entry name" value="MRNA-CAPPING ENZYME"/>
    <property type="match status" value="1"/>
</dbReference>
<sequence>SSCLRAERATDRRAKRLIDQILRLLGPVDSFACKETGVPIDPPSRILRRQLPNGKAYVLWSISMDLNASPLPEEDEQPFEEHFEGEIIHEEIVESAVATMRREREERRQKLKRENREDGLNRYSQSVRNDYVTQSRNTRRYGRVKEPPQGWLECPSYGQCIGNIIPSKVPLDETYNDSVLPGKRYSSKQVINKQRRQGRELGLVIDLTNTNRYYSPSEWTKLGIKYVKIACKGRDSVPDNESVNLFVHEVLQFLSRQRHSKKYILVHCTHGHNRTGFMIIHYLMRTQPMHVAEALQIFSQARPPGIYKQDYIEALYMFYHESPENIVCPSTPEWKRSSDLDLNGEAAQDDDDDDEGDTAARLPVQVSLSASFFLFFFLFPFYDTVSSSNFCMSACKEHTDSKILTNDDILGDAIPIDQQDAMRHLCYQLLDLTATGRGSAQFPGSHPVSLNRLYNMTCRDNLQLLRQRYYYATWKADGTRYMMFITNTGCYLIDRNFCFRRVQMRFPLKNPAEGFHSGTLIDGEMIIDKIPDAGLKRRYLAYDLVALNHHSVVKLPFSERWKLLEEEVVRPRNNERKQFEFESKGHPVYRYDMEPFSVRRKDFWFLSTVAKLLKEFIPRLSHEADGLIFQGWDDPYIPRTHEGLLKWKYPSMNSVDFLFEIGSENRQLLFLFERGKKKLMDGARVSFAGEEDIASLSGKIVECSWDPQEGCWSCMRIRTDKATPNDINTYRKVMRSINDNITEEVLLNEISEIVHLPMYADRIARAQQLQHRQR</sequence>
<evidence type="ECO:0000256" key="3">
    <source>
        <dbReference type="ARBA" id="ARBA00022664"/>
    </source>
</evidence>
<dbReference type="InterPro" id="IPR016130">
    <property type="entry name" value="Tyr_Pase_AS"/>
</dbReference>
<name>A0A9E7KJ31_9LILI</name>
<dbReference type="GO" id="GO:0004484">
    <property type="term" value="F:mRNA guanylyltransferase activity"/>
    <property type="evidence" value="ECO:0007669"/>
    <property type="project" value="UniProtKB-EC"/>
</dbReference>
<dbReference type="OrthoDB" id="200924at2759"/>
<keyword evidence="3" id="KW-0507">mRNA processing</keyword>
<dbReference type="InterPro" id="IPR013846">
    <property type="entry name" value="mRNA_cap_enzyme_C"/>
</dbReference>
<dbReference type="CDD" id="cd07895">
    <property type="entry name" value="Adenylation_mRNA_capping"/>
    <property type="match status" value="1"/>
</dbReference>
<feature type="binding site" evidence="15">
    <location>
        <position position="495"/>
    </location>
    <ligand>
        <name>GTP</name>
        <dbReference type="ChEBI" id="CHEBI:37565"/>
    </ligand>
</feature>
<evidence type="ECO:0000256" key="8">
    <source>
        <dbReference type="ARBA" id="ARBA00022912"/>
    </source>
</evidence>
<feature type="binding site" evidence="15">
    <location>
        <position position="480"/>
    </location>
    <ligand>
        <name>GTP</name>
        <dbReference type="ChEBI" id="CHEBI:37565"/>
    </ligand>
</feature>
<dbReference type="GO" id="GO:0140818">
    <property type="term" value="F:mRNA 5'-triphosphate monophosphatase activity"/>
    <property type="evidence" value="ECO:0007669"/>
    <property type="project" value="InterPro"/>
</dbReference>
<evidence type="ECO:0000256" key="6">
    <source>
        <dbReference type="ARBA" id="ARBA00022741"/>
    </source>
</evidence>
<dbReference type="Pfam" id="PF01331">
    <property type="entry name" value="mRNA_cap_enzyme"/>
    <property type="match status" value="1"/>
</dbReference>
<dbReference type="InterPro" id="IPR001339">
    <property type="entry name" value="mRNA_cap_enzyme_adenylation"/>
</dbReference>
<dbReference type="GO" id="GO:0005525">
    <property type="term" value="F:GTP binding"/>
    <property type="evidence" value="ECO:0007669"/>
    <property type="project" value="UniProtKB-KW"/>
</dbReference>
<evidence type="ECO:0000259" key="18">
    <source>
        <dbReference type="PROSITE" id="PS50056"/>
    </source>
</evidence>
<dbReference type="InterPro" id="IPR017074">
    <property type="entry name" value="mRNA_cap_enz_bifunc"/>
</dbReference>
<dbReference type="GO" id="GO:0004721">
    <property type="term" value="F:phosphoprotein phosphatase activity"/>
    <property type="evidence" value="ECO:0007669"/>
    <property type="project" value="UniProtKB-KW"/>
</dbReference>
<dbReference type="InterPro" id="IPR020422">
    <property type="entry name" value="TYR_PHOSPHATASE_DUAL_dom"/>
</dbReference>
<evidence type="ECO:0000256" key="9">
    <source>
        <dbReference type="ARBA" id="ARBA00023042"/>
    </source>
</evidence>
<evidence type="ECO:0000256" key="11">
    <source>
        <dbReference type="ARBA" id="ARBA00023242"/>
    </source>
</evidence>
<feature type="binding site" evidence="15">
    <location>
        <begin position="716"/>
        <end position="721"/>
    </location>
    <ligand>
        <name>GTP</name>
        <dbReference type="ChEBI" id="CHEBI:37565"/>
    </ligand>
</feature>
<evidence type="ECO:0000256" key="10">
    <source>
        <dbReference type="ARBA" id="ARBA00023134"/>
    </source>
</evidence>
<keyword evidence="7" id="KW-0378">Hydrolase</keyword>
<dbReference type="SUPFAM" id="SSF52799">
    <property type="entry name" value="(Phosphotyrosine protein) phosphatases II"/>
    <property type="match status" value="1"/>
</dbReference>
<evidence type="ECO:0000313" key="19">
    <source>
        <dbReference type="EMBL" id="URE20527.1"/>
    </source>
</evidence>
<dbReference type="FunFam" id="2.40.50.140:FF:000188">
    <property type="entry name" value="mRNA capping enzyme family protein"/>
    <property type="match status" value="1"/>
</dbReference>
<dbReference type="Pfam" id="PF00782">
    <property type="entry name" value="DSPc"/>
    <property type="match status" value="1"/>
</dbReference>
<feature type="domain" description="Tyrosine specific protein phosphatases" evidence="18">
    <location>
        <begin position="244"/>
        <end position="313"/>
    </location>
</feature>
<gene>
    <name evidence="19" type="ORF">MUK42_12820</name>
</gene>
<feature type="compositionally biased region" description="Basic and acidic residues" evidence="16">
    <location>
        <begin position="100"/>
        <end position="120"/>
    </location>
</feature>
<dbReference type="Gene3D" id="2.40.50.140">
    <property type="entry name" value="Nucleic acid-binding proteins"/>
    <property type="match status" value="1"/>
</dbReference>
<keyword evidence="11" id="KW-0539">Nucleus</keyword>
<feature type="active site" description="Phosphocysteine intermediate" evidence="13">
    <location>
        <position position="268"/>
    </location>
</feature>
<dbReference type="AlphaFoldDB" id="A0A9E7KJ31"/>
<keyword evidence="20" id="KW-1185">Reference proteome</keyword>
<dbReference type="PROSITE" id="PS00383">
    <property type="entry name" value="TYR_PHOSPHATASE_1"/>
    <property type="match status" value="1"/>
</dbReference>
<organism evidence="19 20">
    <name type="scientific">Musa troglodytarum</name>
    <name type="common">fe'i banana</name>
    <dbReference type="NCBI Taxonomy" id="320322"/>
    <lineage>
        <taxon>Eukaryota</taxon>
        <taxon>Viridiplantae</taxon>
        <taxon>Streptophyta</taxon>
        <taxon>Embryophyta</taxon>
        <taxon>Tracheophyta</taxon>
        <taxon>Spermatophyta</taxon>
        <taxon>Magnoliopsida</taxon>
        <taxon>Liliopsida</taxon>
        <taxon>Zingiberales</taxon>
        <taxon>Musaceae</taxon>
        <taxon>Musa</taxon>
    </lineage>
</organism>
<comment type="subcellular location">
    <subcellularLocation>
        <location evidence="1">Nucleus</location>
    </subcellularLocation>
</comment>
<dbReference type="PROSITE" id="PS50054">
    <property type="entry name" value="TYR_PHOSPHATASE_DUAL"/>
    <property type="match status" value="1"/>
</dbReference>
<evidence type="ECO:0000256" key="13">
    <source>
        <dbReference type="PIRSR" id="PIRSR036958-1"/>
    </source>
</evidence>
<dbReference type="Pfam" id="PF03919">
    <property type="entry name" value="mRNA_cap_C"/>
    <property type="match status" value="1"/>
</dbReference>
<feature type="binding site" evidence="15">
    <location>
        <begin position="522"/>
        <end position="524"/>
    </location>
    <ligand>
        <name>GTP</name>
        <dbReference type="ChEBI" id="CHEBI:37565"/>
    </ligand>
</feature>
<dbReference type="FunFam" id="3.30.470.30:FF:000005">
    <property type="entry name" value="mRNA capping enzyme, putative"/>
    <property type="match status" value="1"/>
</dbReference>
<dbReference type="InterPro" id="IPR000387">
    <property type="entry name" value="Tyr_Pase_dom"/>
</dbReference>
<dbReference type="GO" id="GO:0006370">
    <property type="term" value="P:7-methylguanosine mRNA capping"/>
    <property type="evidence" value="ECO:0007669"/>
    <property type="project" value="UniProtKB-KW"/>
</dbReference>
<dbReference type="SUPFAM" id="SSF50249">
    <property type="entry name" value="Nucleic acid-binding proteins"/>
    <property type="match status" value="1"/>
</dbReference>
<evidence type="ECO:0000256" key="14">
    <source>
        <dbReference type="PIRSR" id="PIRSR036958-2"/>
    </source>
</evidence>
<accession>A0A9E7KJ31</accession>
<evidence type="ECO:0000313" key="20">
    <source>
        <dbReference type="Proteomes" id="UP001055439"/>
    </source>
</evidence>
<keyword evidence="5" id="KW-0548">Nucleotidyltransferase</keyword>
<dbReference type="PROSITE" id="PS50056">
    <property type="entry name" value="TYR_PHOSPHATASE_2"/>
    <property type="match status" value="1"/>
</dbReference>
<evidence type="ECO:0000256" key="15">
    <source>
        <dbReference type="PIRSR" id="PIRSR036958-3"/>
    </source>
</evidence>
<reference evidence="19" key="1">
    <citation type="submission" date="2022-05" db="EMBL/GenBank/DDBJ databases">
        <title>The Musa troglodytarum L. genome provides insights into the mechanism of non-climacteric behaviour and enrichment of carotenoids.</title>
        <authorList>
            <person name="Wang J."/>
        </authorList>
    </citation>
    <scope>NUCLEOTIDE SEQUENCE</scope>
    <source>
        <tissue evidence="19">Leaf</tissue>
    </source>
</reference>